<evidence type="ECO:0000313" key="5">
    <source>
        <dbReference type="EMBL" id="GAI64522.1"/>
    </source>
</evidence>
<comment type="caution">
    <text evidence="5">The sequence shown here is derived from an EMBL/GenBank/DDBJ whole genome shotgun (WGS) entry which is preliminary data.</text>
</comment>
<proteinExistence type="inferred from homology"/>
<dbReference type="SUPFAM" id="SSF53067">
    <property type="entry name" value="Actin-like ATPase domain"/>
    <property type="match status" value="1"/>
</dbReference>
<dbReference type="InterPro" id="IPR018485">
    <property type="entry name" value="FGGY_C"/>
</dbReference>
<feature type="domain" description="Carbohydrate kinase FGGY C-terminal" evidence="4">
    <location>
        <begin position="2"/>
        <end position="183"/>
    </location>
</feature>
<protein>
    <recommendedName>
        <fullName evidence="4">Carbohydrate kinase FGGY C-terminal domain-containing protein</fullName>
    </recommendedName>
</protein>
<name>X1Q7R9_9ZZZZ</name>
<comment type="similarity">
    <text evidence="1">Belongs to the FGGY kinase family.</text>
</comment>
<dbReference type="GO" id="GO:0019301">
    <property type="term" value="P:rhamnose catabolic process"/>
    <property type="evidence" value="ECO:0007669"/>
    <property type="project" value="TreeGrafter"/>
</dbReference>
<gene>
    <name evidence="5" type="ORF">S12H4_08320</name>
</gene>
<evidence type="ECO:0000256" key="3">
    <source>
        <dbReference type="ARBA" id="ARBA00022777"/>
    </source>
</evidence>
<evidence type="ECO:0000256" key="2">
    <source>
        <dbReference type="ARBA" id="ARBA00022679"/>
    </source>
</evidence>
<keyword evidence="3" id="KW-0418">Kinase</keyword>
<dbReference type="GO" id="GO:0006071">
    <property type="term" value="P:glycerol metabolic process"/>
    <property type="evidence" value="ECO:0007669"/>
    <property type="project" value="TreeGrafter"/>
</dbReference>
<dbReference type="InterPro" id="IPR043129">
    <property type="entry name" value="ATPase_NBD"/>
</dbReference>
<dbReference type="PANTHER" id="PTHR10196">
    <property type="entry name" value="SUGAR KINASE"/>
    <property type="match status" value="1"/>
</dbReference>
<dbReference type="PANTHER" id="PTHR10196:SF93">
    <property type="entry name" value="L-RHAMNULOKINASE"/>
    <property type="match status" value="1"/>
</dbReference>
<accession>X1Q7R9</accession>
<dbReference type="EMBL" id="BARW01003201">
    <property type="protein sequence ID" value="GAI64522.1"/>
    <property type="molecule type" value="Genomic_DNA"/>
</dbReference>
<dbReference type="Pfam" id="PF02782">
    <property type="entry name" value="FGGY_C"/>
    <property type="match status" value="1"/>
</dbReference>
<reference evidence="5" key="1">
    <citation type="journal article" date="2014" name="Front. Microbiol.">
        <title>High frequency of phylogenetically diverse reductive dehalogenase-homologous genes in deep subseafloor sedimentary metagenomes.</title>
        <authorList>
            <person name="Kawai M."/>
            <person name="Futagami T."/>
            <person name="Toyoda A."/>
            <person name="Takaki Y."/>
            <person name="Nishi S."/>
            <person name="Hori S."/>
            <person name="Arai W."/>
            <person name="Tsubouchi T."/>
            <person name="Morono Y."/>
            <person name="Uchiyama I."/>
            <person name="Ito T."/>
            <person name="Fujiyama A."/>
            <person name="Inagaki F."/>
            <person name="Takami H."/>
        </authorList>
    </citation>
    <scope>NUCLEOTIDE SEQUENCE</scope>
    <source>
        <strain evidence="5">Expedition CK06-06</strain>
    </source>
</reference>
<organism evidence="5">
    <name type="scientific">marine sediment metagenome</name>
    <dbReference type="NCBI Taxonomy" id="412755"/>
    <lineage>
        <taxon>unclassified sequences</taxon>
        <taxon>metagenomes</taxon>
        <taxon>ecological metagenomes</taxon>
    </lineage>
</organism>
<evidence type="ECO:0000256" key="1">
    <source>
        <dbReference type="ARBA" id="ARBA00009156"/>
    </source>
</evidence>
<dbReference type="AlphaFoldDB" id="X1Q7R9"/>
<dbReference type="GO" id="GO:0005829">
    <property type="term" value="C:cytosol"/>
    <property type="evidence" value="ECO:0007669"/>
    <property type="project" value="TreeGrafter"/>
</dbReference>
<dbReference type="Gene3D" id="3.30.420.40">
    <property type="match status" value="1"/>
</dbReference>
<dbReference type="GO" id="GO:0004370">
    <property type="term" value="F:glycerol kinase activity"/>
    <property type="evidence" value="ECO:0007669"/>
    <property type="project" value="TreeGrafter"/>
</dbReference>
<feature type="non-terminal residue" evidence="5">
    <location>
        <position position="1"/>
    </location>
</feature>
<sequence length="225" mass="25399">SIVGIESQKPIINEKTLKYNFTNEGGICGTFRVSKNITGLWILQGCRKQWEHTYDYSYNELIKMAEDTIPFQAIIDPNRPEFLNPANMPLTIENFCRATGQPPPKSIGEFVRTILESLALAYRNTLEQLRGISHRDINRIHIVGGGSQNYLLCQFLADATGLPVIAGPAEATAIGNILVQAMTFGKISSLEELREIVKRSFRLDSYEPQHVLGWDEAYEHFLKLK</sequence>
<keyword evidence="2" id="KW-0808">Transferase</keyword>
<evidence type="ECO:0000259" key="4">
    <source>
        <dbReference type="Pfam" id="PF02782"/>
    </source>
</evidence>